<comment type="caution">
    <text evidence="2">The sequence shown here is derived from an EMBL/GenBank/DDBJ whole genome shotgun (WGS) entry which is preliminary data.</text>
</comment>
<dbReference type="EMBL" id="BPLR01007571">
    <property type="protein sequence ID" value="GIY18016.1"/>
    <property type="molecule type" value="Genomic_DNA"/>
</dbReference>
<gene>
    <name evidence="2" type="ORF">CEXT_613491</name>
</gene>
<feature type="region of interest" description="Disordered" evidence="1">
    <location>
        <begin position="1"/>
        <end position="22"/>
    </location>
</feature>
<reference evidence="2 3" key="1">
    <citation type="submission" date="2021-06" db="EMBL/GenBank/DDBJ databases">
        <title>Caerostris extrusa draft genome.</title>
        <authorList>
            <person name="Kono N."/>
            <person name="Arakawa K."/>
        </authorList>
    </citation>
    <scope>NUCLEOTIDE SEQUENCE [LARGE SCALE GENOMIC DNA]</scope>
</reference>
<name>A0AAV4RAI8_CAEEX</name>
<evidence type="ECO:0000313" key="3">
    <source>
        <dbReference type="Proteomes" id="UP001054945"/>
    </source>
</evidence>
<evidence type="ECO:0000256" key="1">
    <source>
        <dbReference type="SAM" id="MobiDB-lite"/>
    </source>
</evidence>
<organism evidence="2 3">
    <name type="scientific">Caerostris extrusa</name>
    <name type="common">Bark spider</name>
    <name type="synonym">Caerostris bankana</name>
    <dbReference type="NCBI Taxonomy" id="172846"/>
    <lineage>
        <taxon>Eukaryota</taxon>
        <taxon>Metazoa</taxon>
        <taxon>Ecdysozoa</taxon>
        <taxon>Arthropoda</taxon>
        <taxon>Chelicerata</taxon>
        <taxon>Arachnida</taxon>
        <taxon>Araneae</taxon>
        <taxon>Araneomorphae</taxon>
        <taxon>Entelegynae</taxon>
        <taxon>Araneoidea</taxon>
        <taxon>Araneidae</taxon>
        <taxon>Caerostris</taxon>
    </lineage>
</organism>
<accession>A0AAV4RAI8</accession>
<protein>
    <submittedName>
        <fullName evidence="2">Uncharacterized protein</fullName>
    </submittedName>
</protein>
<dbReference type="Proteomes" id="UP001054945">
    <property type="component" value="Unassembled WGS sequence"/>
</dbReference>
<evidence type="ECO:0000313" key="2">
    <source>
        <dbReference type="EMBL" id="GIY18016.1"/>
    </source>
</evidence>
<dbReference type="AlphaFoldDB" id="A0AAV4RAI8"/>
<keyword evidence="3" id="KW-1185">Reference proteome</keyword>
<sequence>MRHKRKRTPPPTSHRRKEEQNIFGEGKPLCQHRNRAFACHLQVQNRALAVFLFKNTSFFFLPFCLRASVVKFKSGDPRRGQGLEQRWKHLEIRLATVN</sequence>
<proteinExistence type="predicted"/>